<accession>A0A0W0VG34</accession>
<proteinExistence type="predicted"/>
<dbReference type="PATRIC" id="fig|456.5.peg.73"/>
<protein>
    <submittedName>
        <fullName evidence="2">Uncharacterized protein</fullName>
    </submittedName>
</protein>
<keyword evidence="1" id="KW-0732">Signal</keyword>
<keyword evidence="3" id="KW-1185">Reference proteome</keyword>
<name>A0A0W0VG34_9GAMM</name>
<evidence type="ECO:0000313" key="2">
    <source>
        <dbReference type="EMBL" id="KTD19096.1"/>
    </source>
</evidence>
<feature type="chain" id="PRO_5006914766" evidence="1">
    <location>
        <begin position="23"/>
        <end position="137"/>
    </location>
</feature>
<reference evidence="2 3" key="1">
    <citation type="submission" date="2015-11" db="EMBL/GenBank/DDBJ databases">
        <title>Genomic analysis of 38 Legionella species identifies large and diverse effector repertoires.</title>
        <authorList>
            <person name="Burstein D."/>
            <person name="Amaro F."/>
            <person name="Zusman T."/>
            <person name="Lifshitz Z."/>
            <person name="Cohen O."/>
            <person name="Gilbert J.A."/>
            <person name="Pupko T."/>
            <person name="Shuman H.A."/>
            <person name="Segal G."/>
        </authorList>
    </citation>
    <scope>NUCLEOTIDE SEQUENCE [LARGE SCALE GENOMIC DNA]</scope>
    <source>
        <strain evidence="2 3">BL-540</strain>
    </source>
</reference>
<gene>
    <name evidence="2" type="ORF">Ljor_0062</name>
</gene>
<sequence>MTSITNCLKISLLMMAATGAIASSEEALNEDLPVMVDENTELQRISLGEHSLTYCFEIKNIDTETACQYKEIEKGNIEETACHDEIVQQLIKNDLDVKFIYNIKKHKILEVTINKQLCSQMKDDLGFEYRNNPIINL</sequence>
<dbReference type="OrthoDB" id="5648507at2"/>
<dbReference type="Proteomes" id="UP000055035">
    <property type="component" value="Unassembled WGS sequence"/>
</dbReference>
<dbReference type="STRING" id="456.Ljor_0062"/>
<dbReference type="EMBL" id="LNYJ01000002">
    <property type="protein sequence ID" value="KTD19096.1"/>
    <property type="molecule type" value="Genomic_DNA"/>
</dbReference>
<dbReference type="AlphaFoldDB" id="A0A0W0VG34"/>
<evidence type="ECO:0000256" key="1">
    <source>
        <dbReference type="SAM" id="SignalP"/>
    </source>
</evidence>
<dbReference type="RefSeq" id="WP_058469658.1">
    <property type="nucleotide sequence ID" value="NZ_CAAAIC010000014.1"/>
</dbReference>
<organism evidence="2 3">
    <name type="scientific">Legionella jordanis</name>
    <dbReference type="NCBI Taxonomy" id="456"/>
    <lineage>
        <taxon>Bacteria</taxon>
        <taxon>Pseudomonadati</taxon>
        <taxon>Pseudomonadota</taxon>
        <taxon>Gammaproteobacteria</taxon>
        <taxon>Legionellales</taxon>
        <taxon>Legionellaceae</taxon>
        <taxon>Legionella</taxon>
    </lineage>
</organism>
<feature type="signal peptide" evidence="1">
    <location>
        <begin position="1"/>
        <end position="22"/>
    </location>
</feature>
<evidence type="ECO:0000313" key="3">
    <source>
        <dbReference type="Proteomes" id="UP000055035"/>
    </source>
</evidence>
<comment type="caution">
    <text evidence="2">The sequence shown here is derived from an EMBL/GenBank/DDBJ whole genome shotgun (WGS) entry which is preliminary data.</text>
</comment>